<reference evidence="2" key="1">
    <citation type="submission" date="2017-01" db="EMBL/GenBank/DDBJ databases">
        <title>Genome Analysis of Deinococcus marmoris KOPRI26562.</title>
        <authorList>
            <person name="Kim J.H."/>
            <person name="Oh H.-M."/>
        </authorList>
    </citation>
    <scope>NUCLEOTIDE SEQUENCE [LARGE SCALE GENOMIC DNA]</scope>
    <source>
        <strain evidence="2">PAMC 26633</strain>
    </source>
</reference>
<accession>A0A226X026</accession>
<organism evidence="1 2">
    <name type="scientific">Caballeronia sordidicola</name>
    <name type="common">Burkholderia sordidicola</name>
    <dbReference type="NCBI Taxonomy" id="196367"/>
    <lineage>
        <taxon>Bacteria</taxon>
        <taxon>Pseudomonadati</taxon>
        <taxon>Pseudomonadota</taxon>
        <taxon>Betaproteobacteria</taxon>
        <taxon>Burkholderiales</taxon>
        <taxon>Burkholderiaceae</taxon>
        <taxon>Caballeronia</taxon>
    </lineage>
</organism>
<evidence type="ECO:0000313" key="1">
    <source>
        <dbReference type="EMBL" id="OXC76801.1"/>
    </source>
</evidence>
<gene>
    <name evidence="1" type="ORF">BSU04_20040</name>
</gene>
<sequence>MMTTSIDVQETCHTGFNSSNFVDCQQFKLLCGTSGIV</sequence>
<dbReference type="Proteomes" id="UP000214720">
    <property type="component" value="Unassembled WGS sequence"/>
</dbReference>
<dbReference type="EMBL" id="MTHB01000114">
    <property type="protein sequence ID" value="OXC76801.1"/>
    <property type="molecule type" value="Genomic_DNA"/>
</dbReference>
<protein>
    <submittedName>
        <fullName evidence="1">Uncharacterized protein</fullName>
    </submittedName>
</protein>
<name>A0A226X026_CABSO</name>
<dbReference type="AlphaFoldDB" id="A0A226X026"/>
<proteinExistence type="predicted"/>
<evidence type="ECO:0000313" key="2">
    <source>
        <dbReference type="Proteomes" id="UP000214720"/>
    </source>
</evidence>
<comment type="caution">
    <text evidence="1">The sequence shown here is derived from an EMBL/GenBank/DDBJ whole genome shotgun (WGS) entry which is preliminary data.</text>
</comment>